<keyword evidence="2" id="KW-1185">Reference proteome</keyword>
<gene>
    <name evidence="1" type="ORF">V1264_016768</name>
</gene>
<proteinExistence type="predicted"/>
<dbReference type="Proteomes" id="UP001374579">
    <property type="component" value="Unassembled WGS sequence"/>
</dbReference>
<protein>
    <submittedName>
        <fullName evidence="1">Uncharacterized protein</fullName>
    </submittedName>
</protein>
<dbReference type="EMBL" id="JBAMIC010000007">
    <property type="protein sequence ID" value="KAK7105379.1"/>
    <property type="molecule type" value="Genomic_DNA"/>
</dbReference>
<dbReference type="AlphaFoldDB" id="A0AAN9GF17"/>
<reference evidence="1 2" key="1">
    <citation type="submission" date="2024-02" db="EMBL/GenBank/DDBJ databases">
        <title>Chromosome-scale genome assembly of the rough periwinkle Littorina saxatilis.</title>
        <authorList>
            <person name="De Jode A."/>
            <person name="Faria R."/>
            <person name="Formenti G."/>
            <person name="Sims Y."/>
            <person name="Smith T.P."/>
            <person name="Tracey A."/>
            <person name="Wood J.M.D."/>
            <person name="Zagrodzka Z.B."/>
            <person name="Johannesson K."/>
            <person name="Butlin R.K."/>
            <person name="Leder E.H."/>
        </authorList>
    </citation>
    <scope>NUCLEOTIDE SEQUENCE [LARGE SCALE GENOMIC DNA]</scope>
    <source>
        <strain evidence="1">Snail1</strain>
        <tissue evidence="1">Muscle</tissue>
    </source>
</reference>
<accession>A0AAN9GF17</accession>
<evidence type="ECO:0000313" key="1">
    <source>
        <dbReference type="EMBL" id="KAK7105379.1"/>
    </source>
</evidence>
<evidence type="ECO:0000313" key="2">
    <source>
        <dbReference type="Proteomes" id="UP001374579"/>
    </source>
</evidence>
<comment type="caution">
    <text evidence="1">The sequence shown here is derived from an EMBL/GenBank/DDBJ whole genome shotgun (WGS) entry which is preliminary data.</text>
</comment>
<sequence>MFTSCCMIILAVFAGSVGLCSLIFIRFNPFRQYSVSPLPTTSLEQEDVINQFPGFFRDDIEEEVFEWEWYNAQANPPARKTPTFSKQGFDKKDCERNTIADDRCPTTSPFYGLFNIRQMPYCKPDVIHHKHYIHNGCCSSHTVFIPYESLPLAVPGLSGTVEVAQFVNYKQYFSIQECCQWPCCKIPCTCRQTNYVVTAVVKIKGKFCGELVRVPGSCQCINHC</sequence>
<organism evidence="1 2">
    <name type="scientific">Littorina saxatilis</name>
    <dbReference type="NCBI Taxonomy" id="31220"/>
    <lineage>
        <taxon>Eukaryota</taxon>
        <taxon>Metazoa</taxon>
        <taxon>Spiralia</taxon>
        <taxon>Lophotrochozoa</taxon>
        <taxon>Mollusca</taxon>
        <taxon>Gastropoda</taxon>
        <taxon>Caenogastropoda</taxon>
        <taxon>Littorinimorpha</taxon>
        <taxon>Littorinoidea</taxon>
        <taxon>Littorinidae</taxon>
        <taxon>Littorina</taxon>
    </lineage>
</organism>
<name>A0AAN9GF17_9CAEN</name>